<organism evidence="2 3">
    <name type="scientific">Algoriphagus kandeliae</name>
    <dbReference type="NCBI Taxonomy" id="2562278"/>
    <lineage>
        <taxon>Bacteria</taxon>
        <taxon>Pseudomonadati</taxon>
        <taxon>Bacteroidota</taxon>
        <taxon>Cytophagia</taxon>
        <taxon>Cytophagales</taxon>
        <taxon>Cyclobacteriaceae</taxon>
        <taxon>Algoriphagus</taxon>
    </lineage>
</organism>
<name>A0A4Y9R0G5_9BACT</name>
<sequence length="307" mass="34920">MTISLVFLILSGAQNSFSQDLPEIQYDEKWNQKIQQIAPSQTRFPYSAKKKILVFSLHTGFEHWVIPHTEEMIKILGEKSGAFEVTGSKDIELFELENLKEFDAIVLNNTCSKPDHRNLFWDQLSFESDEDSVILMKKALQLEKNLIDYVKSGGGLMVLHGGITTQNKSQAFSDLVGGSFDYHPPQQSINVQVEDSTHPLTQAFSSGSFVHVDEPYFYMNAYEKMDFRPLLYFNNQEIKNQRKGKEMSSGKTYAAWIRSEGKGKVFYAAPSHNAQSFENPELLQFFLDGLQYIVGDVACDDSPIQEN</sequence>
<dbReference type="PANTHER" id="PTHR40469:SF2">
    <property type="entry name" value="GALACTOSE-BINDING DOMAIN-LIKE SUPERFAMILY PROTEIN"/>
    <property type="match status" value="1"/>
</dbReference>
<evidence type="ECO:0000259" key="1">
    <source>
        <dbReference type="Pfam" id="PF06283"/>
    </source>
</evidence>
<dbReference type="Gene3D" id="3.40.50.880">
    <property type="match status" value="1"/>
</dbReference>
<evidence type="ECO:0000313" key="3">
    <source>
        <dbReference type="Proteomes" id="UP000297647"/>
    </source>
</evidence>
<reference evidence="2 3" key="1">
    <citation type="submission" date="2019-03" db="EMBL/GenBank/DDBJ databases">
        <title>Algoriphagus sp. nov, a new strain isolated from root system soil of mangrove plant Kandelia.</title>
        <authorList>
            <person name="Yin Q."/>
            <person name="Wang K."/>
            <person name="Song Z."/>
        </authorList>
    </citation>
    <scope>NUCLEOTIDE SEQUENCE [LARGE SCALE GENOMIC DNA]</scope>
    <source>
        <strain evidence="2 3">XY-J91</strain>
    </source>
</reference>
<dbReference type="AlphaFoldDB" id="A0A4Y9R0G5"/>
<comment type="caution">
    <text evidence="2">The sequence shown here is derived from an EMBL/GenBank/DDBJ whole genome shotgun (WGS) entry which is preliminary data.</text>
</comment>
<dbReference type="InterPro" id="IPR029062">
    <property type="entry name" value="Class_I_gatase-like"/>
</dbReference>
<feature type="domain" description="ThuA-like" evidence="1">
    <location>
        <begin position="51"/>
        <end position="292"/>
    </location>
</feature>
<keyword evidence="3" id="KW-1185">Reference proteome</keyword>
<dbReference type="Proteomes" id="UP000297647">
    <property type="component" value="Unassembled WGS sequence"/>
</dbReference>
<protein>
    <submittedName>
        <fullName evidence="2">ThuA domain-containing protein</fullName>
    </submittedName>
</protein>
<gene>
    <name evidence="2" type="ORF">E4S40_04260</name>
</gene>
<accession>A0A4Y9R0G5</accession>
<dbReference type="InterPro" id="IPR029010">
    <property type="entry name" value="ThuA-like"/>
</dbReference>
<dbReference type="OrthoDB" id="9816308at2"/>
<evidence type="ECO:0000313" key="2">
    <source>
        <dbReference type="EMBL" id="TFV97960.1"/>
    </source>
</evidence>
<proteinExistence type="predicted"/>
<dbReference type="EMBL" id="SPSB01000001">
    <property type="protein sequence ID" value="TFV97960.1"/>
    <property type="molecule type" value="Genomic_DNA"/>
</dbReference>
<dbReference type="PANTHER" id="PTHR40469">
    <property type="entry name" value="SECRETED GLYCOSYL HYDROLASE"/>
    <property type="match status" value="1"/>
</dbReference>
<dbReference type="Pfam" id="PF06283">
    <property type="entry name" value="ThuA"/>
    <property type="match status" value="1"/>
</dbReference>
<dbReference type="SUPFAM" id="SSF52317">
    <property type="entry name" value="Class I glutamine amidotransferase-like"/>
    <property type="match status" value="1"/>
</dbReference>